<organism evidence="1 2">
    <name type="scientific">Phocaeicola sartorii</name>
    <dbReference type="NCBI Taxonomy" id="671267"/>
    <lineage>
        <taxon>Bacteria</taxon>
        <taxon>Pseudomonadati</taxon>
        <taxon>Bacteroidota</taxon>
        <taxon>Bacteroidia</taxon>
        <taxon>Bacteroidales</taxon>
        <taxon>Bacteroidaceae</taxon>
        <taxon>Phocaeicola</taxon>
    </lineage>
</organism>
<gene>
    <name evidence="1" type="ORF">C802_02294</name>
</gene>
<proteinExistence type="predicted"/>
<dbReference type="Proteomes" id="UP000014200">
    <property type="component" value="Unassembled WGS sequence"/>
</dbReference>
<comment type="caution">
    <text evidence="1">The sequence shown here is derived from an EMBL/GenBank/DDBJ whole genome shotgun (WGS) entry which is preliminary data.</text>
</comment>
<evidence type="ECO:0000313" key="2">
    <source>
        <dbReference type="Proteomes" id="UP000014200"/>
    </source>
</evidence>
<dbReference type="HOGENOM" id="CLU_212494_0_0_10"/>
<keyword evidence="2" id="KW-1185">Reference proteome</keyword>
<dbReference type="GeneID" id="82154043"/>
<dbReference type="EMBL" id="ASSP01000014">
    <property type="protein sequence ID" value="EOS12475.1"/>
    <property type="molecule type" value="Genomic_DNA"/>
</dbReference>
<dbReference type="RefSeq" id="WP_016276664.1">
    <property type="nucleotide sequence ID" value="NZ_CAONYA010000002.1"/>
</dbReference>
<reference evidence="1 2" key="1">
    <citation type="submission" date="2013-04" db="EMBL/GenBank/DDBJ databases">
        <title>The Genome Sequence of Bacteroides massiliensis dnLKV3.</title>
        <authorList>
            <consortium name="The Broad Institute Genomics Platform"/>
            <consortium name="The Broad Institute Genome Sequencing Center for Infectious Disease"/>
            <person name="Earl A."/>
            <person name="Xavier R."/>
            <person name="Kuhn K."/>
            <person name="Stappenbeck T."/>
            <person name="Walker B."/>
            <person name="Young S."/>
            <person name="Zeng Q."/>
            <person name="Gargeya S."/>
            <person name="Fitzgerald M."/>
            <person name="Haas B."/>
            <person name="Abouelleil A."/>
            <person name="Allen A.W."/>
            <person name="Alvarado L."/>
            <person name="Arachchi H.M."/>
            <person name="Berlin A.M."/>
            <person name="Chapman S.B."/>
            <person name="Gainer-Dewar J."/>
            <person name="Goldberg J."/>
            <person name="Griggs A."/>
            <person name="Gujja S."/>
            <person name="Hansen M."/>
            <person name="Howarth C."/>
            <person name="Imamovic A."/>
            <person name="Ireland A."/>
            <person name="Larimer J."/>
            <person name="McCowan C."/>
            <person name="Murphy C."/>
            <person name="Pearson M."/>
            <person name="Poon T.W."/>
            <person name="Priest M."/>
            <person name="Roberts A."/>
            <person name="Saif S."/>
            <person name="Shea T."/>
            <person name="Sisk P."/>
            <person name="Sykes S."/>
            <person name="Wortman J."/>
            <person name="Nusbaum C."/>
            <person name="Birren B."/>
        </authorList>
    </citation>
    <scope>NUCLEOTIDE SEQUENCE [LARGE SCALE GENOMIC DNA]</scope>
    <source>
        <strain evidence="2">dnLKV3</strain>
    </source>
</reference>
<sequence>MLTDYPSIPVLTGQVATDFVIRAEKNAHKRIPKLTKKEQEMLKMVREKSKNFKF</sequence>
<dbReference type="AlphaFoldDB" id="R9I8K9"/>
<protein>
    <submittedName>
        <fullName evidence="1">Uncharacterized protein</fullName>
    </submittedName>
</protein>
<evidence type="ECO:0000313" key="1">
    <source>
        <dbReference type="EMBL" id="EOS12475.1"/>
    </source>
</evidence>
<name>R9I8K9_9BACT</name>
<dbReference type="STRING" id="1235788.C802_02294"/>
<dbReference type="PATRIC" id="fig|1235788.3.peg.2343"/>
<accession>R9I8K9</accession>